<dbReference type="PANTHER" id="PTHR34700">
    <property type="entry name" value="POTASSIUM BINDING PROTEIN KBP"/>
    <property type="match status" value="1"/>
</dbReference>
<evidence type="ECO:0000256" key="1">
    <source>
        <dbReference type="SAM" id="MobiDB-lite"/>
    </source>
</evidence>
<proteinExistence type="predicted"/>
<dbReference type="SUPFAM" id="SSF54106">
    <property type="entry name" value="LysM domain"/>
    <property type="match status" value="1"/>
</dbReference>
<feature type="compositionally biased region" description="Basic and acidic residues" evidence="1">
    <location>
        <begin position="111"/>
        <end position="122"/>
    </location>
</feature>
<feature type="compositionally biased region" description="Low complexity" evidence="1">
    <location>
        <begin position="49"/>
        <end position="59"/>
    </location>
</feature>
<feature type="region of interest" description="Disordered" evidence="1">
    <location>
        <begin position="1"/>
        <end position="63"/>
    </location>
</feature>
<dbReference type="Pfam" id="PF01476">
    <property type="entry name" value="LysM"/>
    <property type="match status" value="1"/>
</dbReference>
<reference evidence="3 4" key="1">
    <citation type="submission" date="2020-07" db="EMBL/GenBank/DDBJ databases">
        <title>Luteimonas sp. SJ-92.</title>
        <authorList>
            <person name="Huang X.-X."/>
            <person name="Xu L."/>
            <person name="Sun J.-Q."/>
        </authorList>
    </citation>
    <scope>NUCLEOTIDE SEQUENCE [LARGE SCALE GENOMIC DNA]</scope>
    <source>
        <strain evidence="3 4">SJ-92</strain>
    </source>
</reference>
<dbReference type="Proteomes" id="UP000578091">
    <property type="component" value="Unassembled WGS sequence"/>
</dbReference>
<dbReference type="InterPro" id="IPR018392">
    <property type="entry name" value="LysM"/>
</dbReference>
<dbReference type="AlphaFoldDB" id="A0A853J889"/>
<comment type="caution">
    <text evidence="3">The sequence shown here is derived from an EMBL/GenBank/DDBJ whole genome shotgun (WGS) entry which is preliminary data.</text>
</comment>
<sequence>MWSSTVNRPPDGPDDDGPGKTRPDFSAVTGSSESTAAGDADRADFGKVRSSASSTAARSGDQRYVVEKGDNLSAISKKFYGSANHWREIFEANRDQLENPDLIHPGQTLRIPDRDGDASDPA</sequence>
<evidence type="ECO:0000313" key="4">
    <source>
        <dbReference type="Proteomes" id="UP000578091"/>
    </source>
</evidence>
<dbReference type="EMBL" id="JACCKA010000012">
    <property type="protein sequence ID" value="NZA25085.1"/>
    <property type="molecule type" value="Genomic_DNA"/>
</dbReference>
<dbReference type="PROSITE" id="PS51782">
    <property type="entry name" value="LYSM"/>
    <property type="match status" value="1"/>
</dbReference>
<feature type="domain" description="LysM" evidence="2">
    <location>
        <begin position="62"/>
        <end position="111"/>
    </location>
</feature>
<evidence type="ECO:0000313" key="3">
    <source>
        <dbReference type="EMBL" id="NZA25085.1"/>
    </source>
</evidence>
<gene>
    <name evidence="3" type="ORF">H0E84_01685</name>
</gene>
<protein>
    <submittedName>
        <fullName evidence="3">LysM peptidoglycan-binding domain-containing protein</fullName>
    </submittedName>
</protein>
<keyword evidence="4" id="KW-1185">Reference proteome</keyword>
<feature type="region of interest" description="Disordered" evidence="1">
    <location>
        <begin position="97"/>
        <end position="122"/>
    </location>
</feature>
<evidence type="ECO:0000259" key="2">
    <source>
        <dbReference type="PROSITE" id="PS51782"/>
    </source>
</evidence>
<dbReference type="PANTHER" id="PTHR34700:SF4">
    <property type="entry name" value="PHAGE-LIKE ELEMENT PBSX PROTEIN XKDP"/>
    <property type="match status" value="1"/>
</dbReference>
<dbReference type="CDD" id="cd00118">
    <property type="entry name" value="LysM"/>
    <property type="match status" value="1"/>
</dbReference>
<dbReference type="Gene3D" id="3.10.350.10">
    <property type="entry name" value="LysM domain"/>
    <property type="match status" value="1"/>
</dbReference>
<dbReference type="SMART" id="SM00257">
    <property type="entry name" value="LysM"/>
    <property type="match status" value="1"/>
</dbReference>
<accession>A0A853J889</accession>
<organism evidence="3 4">
    <name type="scientific">Luteimonas salinisoli</name>
    <dbReference type="NCBI Taxonomy" id="2752307"/>
    <lineage>
        <taxon>Bacteria</taxon>
        <taxon>Pseudomonadati</taxon>
        <taxon>Pseudomonadota</taxon>
        <taxon>Gammaproteobacteria</taxon>
        <taxon>Lysobacterales</taxon>
        <taxon>Lysobacteraceae</taxon>
        <taxon>Luteimonas</taxon>
    </lineage>
</organism>
<dbReference type="InterPro" id="IPR052196">
    <property type="entry name" value="Bact_Kbp"/>
</dbReference>
<name>A0A853J889_9GAMM</name>
<dbReference type="InterPro" id="IPR036779">
    <property type="entry name" value="LysM_dom_sf"/>
</dbReference>